<dbReference type="SUPFAM" id="SSF53335">
    <property type="entry name" value="S-adenosyl-L-methionine-dependent methyltransferases"/>
    <property type="match status" value="1"/>
</dbReference>
<comment type="similarity">
    <text evidence="1">Belongs to the methyltransferase superfamily. L-isoaspartyl/D-aspartyl protein methyltransferase family.</text>
</comment>
<keyword evidence="5" id="KW-1185">Reference proteome</keyword>
<evidence type="ECO:0000256" key="3">
    <source>
        <dbReference type="ARBA" id="ARBA00030757"/>
    </source>
</evidence>
<dbReference type="Pfam" id="PF01135">
    <property type="entry name" value="PCMT"/>
    <property type="match status" value="1"/>
</dbReference>
<reference evidence="4 5" key="1">
    <citation type="submission" date="2018-11" db="EMBL/GenBank/DDBJ databases">
        <title>Genome sequencing of Lautropia sp. KCOM 2505 (= ChDC F240).</title>
        <authorList>
            <person name="Kook J.-K."/>
            <person name="Park S.-N."/>
            <person name="Lim Y.K."/>
        </authorList>
    </citation>
    <scope>NUCLEOTIDE SEQUENCE [LARGE SCALE GENOMIC DNA]</scope>
    <source>
        <strain evidence="4 5">KCOM 2505</strain>
    </source>
</reference>
<dbReference type="PANTHER" id="PTHR11579">
    <property type="entry name" value="PROTEIN-L-ISOASPARTATE O-METHYLTRANSFERASE"/>
    <property type="match status" value="1"/>
</dbReference>
<proteinExistence type="inferred from homology"/>
<dbReference type="RefSeq" id="WP_125096535.1">
    <property type="nucleotide sequence ID" value="NZ_RRUE01000002.1"/>
</dbReference>
<dbReference type="GO" id="GO:0005737">
    <property type="term" value="C:cytoplasm"/>
    <property type="evidence" value="ECO:0007669"/>
    <property type="project" value="TreeGrafter"/>
</dbReference>
<dbReference type="OrthoDB" id="9810066at2"/>
<name>A0A3R8LQC4_9BURK</name>
<dbReference type="GO" id="GO:0004719">
    <property type="term" value="F:protein-L-isoaspartate (D-aspartate) O-methyltransferase activity"/>
    <property type="evidence" value="ECO:0007669"/>
    <property type="project" value="InterPro"/>
</dbReference>
<evidence type="ECO:0000313" key="5">
    <source>
        <dbReference type="Proteomes" id="UP000270261"/>
    </source>
</evidence>
<evidence type="ECO:0000256" key="1">
    <source>
        <dbReference type="ARBA" id="ARBA00005369"/>
    </source>
</evidence>
<organism evidence="4 5">
    <name type="scientific">Lautropia dentalis</name>
    <dbReference type="NCBI Taxonomy" id="2490857"/>
    <lineage>
        <taxon>Bacteria</taxon>
        <taxon>Pseudomonadati</taxon>
        <taxon>Pseudomonadota</taxon>
        <taxon>Betaproteobacteria</taxon>
        <taxon>Burkholderiales</taxon>
        <taxon>Burkholderiaceae</taxon>
        <taxon>Lautropia</taxon>
    </lineage>
</organism>
<dbReference type="Gene3D" id="3.40.50.150">
    <property type="entry name" value="Vaccinia Virus protein VP39"/>
    <property type="match status" value="1"/>
</dbReference>
<dbReference type="GO" id="GO:0032259">
    <property type="term" value="P:methylation"/>
    <property type="evidence" value="ECO:0007669"/>
    <property type="project" value="UniProtKB-KW"/>
</dbReference>
<comment type="caution">
    <text evidence="4">The sequence shown here is derived from an EMBL/GenBank/DDBJ whole genome shotgun (WGS) entry which is preliminary data.</text>
</comment>
<protein>
    <recommendedName>
        <fullName evidence="2">Protein-L-isoaspartate O-methyltransferase</fullName>
    </recommendedName>
    <alternativeName>
        <fullName evidence="3">Protein L-isoaspartyl methyltransferase</fullName>
    </alternativeName>
</protein>
<dbReference type="CDD" id="cd02440">
    <property type="entry name" value="AdoMet_MTases"/>
    <property type="match status" value="1"/>
</dbReference>
<dbReference type="InterPro" id="IPR000682">
    <property type="entry name" value="PCMT"/>
</dbReference>
<dbReference type="InterPro" id="IPR029063">
    <property type="entry name" value="SAM-dependent_MTases_sf"/>
</dbReference>
<dbReference type="Proteomes" id="UP000270261">
    <property type="component" value="Unassembled WGS sequence"/>
</dbReference>
<gene>
    <name evidence="4" type="ORF">EHV23_13555</name>
</gene>
<keyword evidence="4" id="KW-0808">Transferase</keyword>
<dbReference type="PANTHER" id="PTHR11579:SF18">
    <property type="entry name" value="PROTEIN-L-ISOASPARTATE O-METHYLTRANSFERASE"/>
    <property type="match status" value="1"/>
</dbReference>
<dbReference type="EMBL" id="RRUE01000002">
    <property type="protein sequence ID" value="RRN44340.1"/>
    <property type="molecule type" value="Genomic_DNA"/>
</dbReference>
<evidence type="ECO:0000256" key="2">
    <source>
        <dbReference type="ARBA" id="ARBA00013346"/>
    </source>
</evidence>
<dbReference type="AlphaFoldDB" id="A0A3R8LQC4"/>
<sequence>MNLEQARFNMIEQQIRPWRVNDARVLDILGKVPREEFVPQSWRGMAYADTEVPLNIGPRPSGQVILPPREDARMLQALQIQPHETVLEVGTGSGYGTALVSHCSRLIQSWEIDPELAAFAAANLARTGLDDGLDLHAGDGHEALKATDARWDVIILSGAVVVEPGDFLARLNPGGRLFCFIGEAPVMEARVYTRTAEGIAPLNIFETMAPPLKGFPTVNHFHF</sequence>
<accession>A0A3R8LQC4</accession>
<evidence type="ECO:0000313" key="4">
    <source>
        <dbReference type="EMBL" id="RRN44340.1"/>
    </source>
</evidence>
<keyword evidence="4" id="KW-0489">Methyltransferase</keyword>